<protein>
    <submittedName>
        <fullName evidence="2">Toxin-antitoxin system toxin component, PIN family</fullName>
    </submittedName>
</protein>
<dbReference type="PANTHER" id="PTHR34610">
    <property type="entry name" value="SSL7007 PROTEIN"/>
    <property type="match status" value="1"/>
</dbReference>
<sequence>MSNSRIVIDTNVIVSALIFSNSTTMRAFSLAQTRGIILMSFDLISELIDVLNRKKFDRYVSRETRETFLASLSTETELIETTEAISICRDPKDNKFLELAVSGNASYIVTGDKDLLELHPFQDVLILTPADFIRYFAQK</sequence>
<dbReference type="RefSeq" id="WP_015228233.1">
    <property type="nucleotide sequence ID" value="NC_019780.1"/>
</dbReference>
<dbReference type="SUPFAM" id="SSF88723">
    <property type="entry name" value="PIN domain-like"/>
    <property type="match status" value="1"/>
</dbReference>
<dbReference type="InterPro" id="IPR002716">
    <property type="entry name" value="PIN_dom"/>
</dbReference>
<evidence type="ECO:0000259" key="1">
    <source>
        <dbReference type="SMART" id="SM00670"/>
    </source>
</evidence>
<dbReference type="NCBIfam" id="TIGR00305">
    <property type="entry name" value="putative toxin-antitoxin system toxin component, PIN family"/>
    <property type="match status" value="1"/>
</dbReference>
<dbReference type="HOGENOM" id="CLU_116617_3_2_3"/>
<dbReference type="InterPro" id="IPR002850">
    <property type="entry name" value="PIN_toxin-like"/>
</dbReference>
<evidence type="ECO:0000313" key="3">
    <source>
        <dbReference type="Proteomes" id="UP000010482"/>
    </source>
</evidence>
<dbReference type="KEGG" id="dsl:Dacsa_0432"/>
<dbReference type="AlphaFoldDB" id="K9YSB1"/>
<dbReference type="Pfam" id="PF13470">
    <property type="entry name" value="PIN_3"/>
    <property type="match status" value="1"/>
</dbReference>
<evidence type="ECO:0000313" key="2">
    <source>
        <dbReference type="EMBL" id="AFZ49220.1"/>
    </source>
</evidence>
<dbReference type="eggNOG" id="COG1569">
    <property type="taxonomic scope" value="Bacteria"/>
</dbReference>
<dbReference type="OrthoDB" id="426765at2"/>
<accession>K9YSB1</accession>
<keyword evidence="3" id="KW-1185">Reference proteome</keyword>
<dbReference type="InterPro" id="IPR029060">
    <property type="entry name" value="PIN-like_dom_sf"/>
</dbReference>
<reference evidence="2" key="1">
    <citation type="submission" date="2012-04" db="EMBL/GenBank/DDBJ databases">
        <title>Finished genome of Dactylococcopsis salina PCC 8305.</title>
        <authorList>
            <consortium name="US DOE Joint Genome Institute"/>
            <person name="Gugger M."/>
            <person name="Coursin T."/>
            <person name="Rippka R."/>
            <person name="Tandeau De Marsac N."/>
            <person name="Huntemann M."/>
            <person name="Wei C.-L."/>
            <person name="Han J."/>
            <person name="Detter J.C."/>
            <person name="Han C."/>
            <person name="Tapia R."/>
            <person name="Daligault H."/>
            <person name="Chen A."/>
            <person name="Krypides N."/>
            <person name="Mavromatis K."/>
            <person name="Markowitz V."/>
            <person name="Szeto E."/>
            <person name="Ivanova N."/>
            <person name="Ovchinnikova G."/>
            <person name="Pagani I."/>
            <person name="Pati A."/>
            <person name="Goodwin L."/>
            <person name="Peters L."/>
            <person name="Pitluck S."/>
            <person name="Woyke T."/>
            <person name="Kerfeld C."/>
        </authorList>
    </citation>
    <scope>NUCLEOTIDE SEQUENCE [LARGE SCALE GENOMIC DNA]</scope>
    <source>
        <strain evidence="2">PCC 8305</strain>
    </source>
</reference>
<dbReference type="SMART" id="SM00670">
    <property type="entry name" value="PINc"/>
    <property type="match status" value="1"/>
</dbReference>
<name>K9YSB1_DACS8</name>
<dbReference type="EMBL" id="CP003944">
    <property type="protein sequence ID" value="AFZ49220.1"/>
    <property type="molecule type" value="Genomic_DNA"/>
</dbReference>
<dbReference type="Proteomes" id="UP000010482">
    <property type="component" value="Chromosome"/>
</dbReference>
<gene>
    <name evidence="2" type="ORF">Dacsa_0432</name>
</gene>
<dbReference type="PANTHER" id="PTHR34610:SF3">
    <property type="entry name" value="SSL7007 PROTEIN"/>
    <property type="match status" value="1"/>
</dbReference>
<organism evidence="2 3">
    <name type="scientific">Dactylococcopsis salina (strain PCC 8305)</name>
    <name type="common">Myxobactron salinum</name>
    <dbReference type="NCBI Taxonomy" id="13035"/>
    <lineage>
        <taxon>Bacteria</taxon>
        <taxon>Bacillati</taxon>
        <taxon>Cyanobacteriota</taxon>
        <taxon>Cyanophyceae</taxon>
        <taxon>Nodosilineales</taxon>
        <taxon>Cymatolegaceae</taxon>
        <taxon>Dactylococcopsis</taxon>
    </lineage>
</organism>
<proteinExistence type="predicted"/>
<dbReference type="STRING" id="13035.Dacsa_0432"/>
<feature type="domain" description="PIN" evidence="1">
    <location>
        <begin position="4"/>
        <end position="117"/>
    </location>
</feature>